<dbReference type="PANTHER" id="PTHR10583">
    <property type="entry name" value="CHROMOGRANIN"/>
    <property type="match status" value="1"/>
</dbReference>
<feature type="compositionally biased region" description="Acidic residues" evidence="4">
    <location>
        <begin position="342"/>
        <end position="352"/>
    </location>
</feature>
<feature type="compositionally biased region" description="Basic and acidic residues" evidence="4">
    <location>
        <begin position="298"/>
        <end position="313"/>
    </location>
</feature>
<feature type="region of interest" description="Disordered" evidence="4">
    <location>
        <begin position="298"/>
        <end position="365"/>
    </location>
</feature>
<feature type="chain" id="PRO_5034352657" evidence="5">
    <location>
        <begin position="19"/>
        <end position="427"/>
    </location>
</feature>
<evidence type="ECO:0000256" key="2">
    <source>
        <dbReference type="ARBA" id="ARBA00022641"/>
    </source>
</evidence>
<evidence type="ECO:0000313" key="6">
    <source>
        <dbReference type="Ensembl" id="ENSEBUP00000000299.1"/>
    </source>
</evidence>
<dbReference type="InterPro" id="IPR001819">
    <property type="entry name" value="Chromogranin_AB"/>
</dbReference>
<feature type="region of interest" description="Disordered" evidence="4">
    <location>
        <begin position="95"/>
        <end position="124"/>
    </location>
</feature>
<keyword evidence="1" id="KW-0597">Phosphoprotein</keyword>
<dbReference type="GO" id="GO:0030141">
    <property type="term" value="C:secretory granule"/>
    <property type="evidence" value="ECO:0007669"/>
    <property type="project" value="InterPro"/>
</dbReference>
<organism evidence="6 7">
    <name type="scientific">Eptatretus burgeri</name>
    <name type="common">Inshore hagfish</name>
    <dbReference type="NCBI Taxonomy" id="7764"/>
    <lineage>
        <taxon>Eukaryota</taxon>
        <taxon>Metazoa</taxon>
        <taxon>Chordata</taxon>
        <taxon>Craniata</taxon>
        <taxon>Vertebrata</taxon>
        <taxon>Cyclostomata</taxon>
        <taxon>Myxini</taxon>
        <taxon>Myxiniformes</taxon>
        <taxon>Myxinidae</taxon>
        <taxon>Eptatretinae</taxon>
        <taxon>Eptatretus</taxon>
    </lineage>
</organism>
<evidence type="ECO:0000313" key="7">
    <source>
        <dbReference type="Proteomes" id="UP000694388"/>
    </source>
</evidence>
<feature type="compositionally biased region" description="Basic and acidic residues" evidence="4">
    <location>
        <begin position="102"/>
        <end position="124"/>
    </location>
</feature>
<accession>A0A8C4N2J1</accession>
<reference evidence="6" key="1">
    <citation type="submission" date="2025-08" db="UniProtKB">
        <authorList>
            <consortium name="Ensembl"/>
        </authorList>
    </citation>
    <scope>IDENTIFICATION</scope>
</reference>
<evidence type="ECO:0000256" key="4">
    <source>
        <dbReference type="SAM" id="MobiDB-lite"/>
    </source>
</evidence>
<feature type="compositionally biased region" description="Basic and acidic residues" evidence="4">
    <location>
        <begin position="353"/>
        <end position="365"/>
    </location>
</feature>
<sequence length="427" mass="49093">MNVLLILCFFLCTCCGIAVPVGKGDDKLMRCVLEVLSNVLGEQTETAHHWECQRLLGEDSRIQNLLQHKDDLGSRLGGSAPDSIKEDKRVLDKDYFNGGAEQDSRDTKNSGEDGYDGKVRDEDLTREEVKRMMNKYTKDGDQNKKHDFYEGTRRVVMGKTKNTGNTKHADLKKKALSLNKESEDIDHDHFQRHDQDEKRSNEQHDDYGFDDHPKGDVERHENRKEFNHKMEGETHSSNGYKGQHESFEEFPDYETILKAKHHEQTHEISSEDKQGDEAEKALLNLKLGSAARGLSQKLEHLPWPKGVEKRMDESTSDEETEQFDLKGKFQDSDKHQERSTESESEASEEELEKEMQEMKRNRQRETNLQQNARNFKNSFEVSVCLSNQILITLAEGQSIAFGSVCLSSQNLCFSPQLLWQIEMKFSA</sequence>
<dbReference type="AlphaFoldDB" id="A0A8C4N2J1"/>
<keyword evidence="3" id="KW-0165">Cleavage on pair of basic residues</keyword>
<feature type="signal peptide" evidence="5">
    <location>
        <begin position="1"/>
        <end position="18"/>
    </location>
</feature>
<proteinExistence type="predicted"/>
<dbReference type="Ensembl" id="ENSEBUT00000000592.1">
    <property type="protein sequence ID" value="ENSEBUP00000000299.1"/>
    <property type="gene ID" value="ENSEBUG00000000496.1"/>
</dbReference>
<feature type="compositionally biased region" description="Basic and acidic residues" evidence="4">
    <location>
        <begin position="180"/>
        <end position="234"/>
    </location>
</feature>
<feature type="region of interest" description="Disordered" evidence="4">
    <location>
        <begin position="178"/>
        <end position="244"/>
    </location>
</feature>
<keyword evidence="7" id="KW-1185">Reference proteome</keyword>
<reference evidence="6" key="2">
    <citation type="submission" date="2025-09" db="UniProtKB">
        <authorList>
            <consortium name="Ensembl"/>
        </authorList>
    </citation>
    <scope>IDENTIFICATION</scope>
</reference>
<protein>
    <submittedName>
        <fullName evidence="6">Uncharacterized protein</fullName>
    </submittedName>
</protein>
<dbReference type="Proteomes" id="UP000694388">
    <property type="component" value="Unplaced"/>
</dbReference>
<keyword evidence="5" id="KW-0732">Signal</keyword>
<keyword evidence="2" id="KW-0765">Sulfation</keyword>
<evidence type="ECO:0000256" key="5">
    <source>
        <dbReference type="SAM" id="SignalP"/>
    </source>
</evidence>
<dbReference type="PANTHER" id="PTHR10583:SF4">
    <property type="entry name" value="SECRETOGRANIN-1"/>
    <property type="match status" value="1"/>
</dbReference>
<feature type="compositionally biased region" description="Basic and acidic residues" evidence="4">
    <location>
        <begin position="323"/>
        <end position="341"/>
    </location>
</feature>
<name>A0A8C4N2J1_EPTBU</name>
<dbReference type="GO" id="GO:0005615">
    <property type="term" value="C:extracellular space"/>
    <property type="evidence" value="ECO:0007669"/>
    <property type="project" value="TreeGrafter"/>
</dbReference>
<evidence type="ECO:0000256" key="3">
    <source>
        <dbReference type="ARBA" id="ARBA00022685"/>
    </source>
</evidence>
<evidence type="ECO:0000256" key="1">
    <source>
        <dbReference type="ARBA" id="ARBA00022553"/>
    </source>
</evidence>